<dbReference type="CDD" id="cd07377">
    <property type="entry name" value="WHTH_GntR"/>
    <property type="match status" value="1"/>
</dbReference>
<dbReference type="AlphaFoldDB" id="A0A7K1UGL0"/>
<accession>A0A7K1UGL0</accession>
<evidence type="ECO:0000256" key="3">
    <source>
        <dbReference type="ARBA" id="ARBA00023163"/>
    </source>
</evidence>
<dbReference type="Gene3D" id="1.10.10.10">
    <property type="entry name" value="Winged helix-like DNA-binding domain superfamily/Winged helix DNA-binding domain"/>
    <property type="match status" value="1"/>
</dbReference>
<sequence>MVQQRQQAELIAAALQEEISSMPDGALLPGEHQLAQRFGTSRFQLRTAVETLIHQGLVRRVPGVGTYVSRPVDVVISRQQPPSFHAIVEAAGHRARTKRVDIEQQARPPAQVARMLGRAEDLTVIRLTRLGWVDDRLACCSYEWILPHLVTEVGVALGAVESLHEVLLMGRHHPTRARSTVSADYPPAEIAAQLELPRPSTAWTVQTLSVDAETATPLMVSHTWHRQDVVRVTVEC</sequence>
<dbReference type="InterPro" id="IPR011663">
    <property type="entry name" value="UTRA"/>
</dbReference>
<dbReference type="OrthoDB" id="3252280at2"/>
<dbReference type="InterPro" id="IPR036390">
    <property type="entry name" value="WH_DNA-bd_sf"/>
</dbReference>
<dbReference type="SMART" id="SM00866">
    <property type="entry name" value="UTRA"/>
    <property type="match status" value="1"/>
</dbReference>
<evidence type="ECO:0000313" key="5">
    <source>
        <dbReference type="EMBL" id="MVT25605.1"/>
    </source>
</evidence>
<keyword evidence="6" id="KW-1185">Reference proteome</keyword>
<keyword evidence="2" id="KW-0238">DNA-binding</keyword>
<dbReference type="PROSITE" id="PS50949">
    <property type="entry name" value="HTH_GNTR"/>
    <property type="match status" value="1"/>
</dbReference>
<dbReference type="Gene3D" id="3.40.1410.10">
    <property type="entry name" value="Chorismate lyase-like"/>
    <property type="match status" value="1"/>
</dbReference>
<dbReference type="SMART" id="SM00345">
    <property type="entry name" value="HTH_GNTR"/>
    <property type="match status" value="1"/>
</dbReference>
<gene>
    <name evidence="5" type="ORF">GNZ21_04385</name>
</gene>
<keyword evidence="1" id="KW-0805">Transcription regulation</keyword>
<dbReference type="Pfam" id="PF07702">
    <property type="entry name" value="UTRA"/>
    <property type="match status" value="1"/>
</dbReference>
<evidence type="ECO:0000259" key="4">
    <source>
        <dbReference type="PROSITE" id="PS50949"/>
    </source>
</evidence>
<evidence type="ECO:0000256" key="2">
    <source>
        <dbReference type="ARBA" id="ARBA00023125"/>
    </source>
</evidence>
<dbReference type="Proteomes" id="UP000460157">
    <property type="component" value="Unassembled WGS sequence"/>
</dbReference>
<evidence type="ECO:0000256" key="1">
    <source>
        <dbReference type="ARBA" id="ARBA00023015"/>
    </source>
</evidence>
<name>A0A7K1UGL0_9MICC</name>
<dbReference type="SUPFAM" id="SSF64288">
    <property type="entry name" value="Chorismate lyase-like"/>
    <property type="match status" value="1"/>
</dbReference>
<proteinExistence type="predicted"/>
<reference evidence="5 6" key="1">
    <citation type="submission" date="2019-12" db="EMBL/GenBank/DDBJ databases">
        <title>Nesterenkonia muleiensis sp. nov., a novel actinobacterium isolated from sap of Populus euphratica.</title>
        <authorList>
            <person name="Wang R."/>
        </authorList>
    </citation>
    <scope>NUCLEOTIDE SEQUENCE [LARGE SCALE GENOMIC DNA]</scope>
    <source>
        <strain evidence="5 6">F10</strain>
    </source>
</reference>
<protein>
    <submittedName>
        <fullName evidence="5">UTRA domain-containing protein</fullName>
    </submittedName>
</protein>
<dbReference type="PANTHER" id="PTHR44846">
    <property type="entry name" value="MANNOSYL-D-GLYCERATE TRANSPORT/METABOLISM SYSTEM REPRESSOR MNGR-RELATED"/>
    <property type="match status" value="1"/>
</dbReference>
<dbReference type="GO" id="GO:0003677">
    <property type="term" value="F:DNA binding"/>
    <property type="evidence" value="ECO:0007669"/>
    <property type="project" value="UniProtKB-KW"/>
</dbReference>
<dbReference type="Pfam" id="PF00392">
    <property type="entry name" value="GntR"/>
    <property type="match status" value="1"/>
</dbReference>
<dbReference type="InterPro" id="IPR036388">
    <property type="entry name" value="WH-like_DNA-bd_sf"/>
</dbReference>
<dbReference type="PANTHER" id="PTHR44846:SF16">
    <property type="entry name" value="TRANSCRIPTIONAL REGULATOR PHNF-RELATED"/>
    <property type="match status" value="1"/>
</dbReference>
<dbReference type="EMBL" id="WRPM01000030">
    <property type="protein sequence ID" value="MVT25605.1"/>
    <property type="molecule type" value="Genomic_DNA"/>
</dbReference>
<dbReference type="SUPFAM" id="SSF46785">
    <property type="entry name" value="Winged helix' DNA-binding domain"/>
    <property type="match status" value="1"/>
</dbReference>
<organism evidence="5 6">
    <name type="scientific">Nesterenkonia alkaliphila</name>
    <dbReference type="NCBI Taxonomy" id="1463631"/>
    <lineage>
        <taxon>Bacteria</taxon>
        <taxon>Bacillati</taxon>
        <taxon>Actinomycetota</taxon>
        <taxon>Actinomycetes</taxon>
        <taxon>Micrococcales</taxon>
        <taxon>Micrococcaceae</taxon>
        <taxon>Nesterenkonia</taxon>
    </lineage>
</organism>
<dbReference type="InterPro" id="IPR000524">
    <property type="entry name" value="Tscrpt_reg_HTH_GntR"/>
</dbReference>
<evidence type="ECO:0000313" key="6">
    <source>
        <dbReference type="Proteomes" id="UP000460157"/>
    </source>
</evidence>
<dbReference type="GO" id="GO:0003700">
    <property type="term" value="F:DNA-binding transcription factor activity"/>
    <property type="evidence" value="ECO:0007669"/>
    <property type="project" value="InterPro"/>
</dbReference>
<dbReference type="RefSeq" id="WP_157321684.1">
    <property type="nucleotide sequence ID" value="NZ_BMFX01000001.1"/>
</dbReference>
<keyword evidence="3" id="KW-0804">Transcription</keyword>
<dbReference type="InterPro" id="IPR028978">
    <property type="entry name" value="Chorismate_lyase_/UTRA_dom_sf"/>
</dbReference>
<feature type="domain" description="HTH gntR-type" evidence="4">
    <location>
        <begin position="1"/>
        <end position="71"/>
    </location>
</feature>
<comment type="caution">
    <text evidence="5">The sequence shown here is derived from an EMBL/GenBank/DDBJ whole genome shotgun (WGS) entry which is preliminary data.</text>
</comment>
<dbReference type="PRINTS" id="PR00035">
    <property type="entry name" value="HTHGNTR"/>
</dbReference>
<dbReference type="InterPro" id="IPR050679">
    <property type="entry name" value="Bact_HTH_transcr_reg"/>
</dbReference>